<reference evidence="2" key="1">
    <citation type="submission" date="2020-06" db="EMBL/GenBank/DDBJ databases">
        <authorList>
            <person name="Li T."/>
            <person name="Hu X."/>
            <person name="Zhang T."/>
            <person name="Song X."/>
            <person name="Zhang H."/>
            <person name="Dai N."/>
            <person name="Sheng W."/>
            <person name="Hou X."/>
            <person name="Wei L."/>
        </authorList>
    </citation>
    <scope>NUCLEOTIDE SEQUENCE</scope>
    <source>
        <strain evidence="2">3651</strain>
        <tissue evidence="2">Leaf</tissue>
    </source>
</reference>
<sequence>MVTEPSTTSSSETSSPSTFSDLIPFPMVTAFAPIPLHNAVRIRLTKTNFLIWRAQLLPYLRSTKLLGYLDGSIAVPAQYVNAGAAQVPNPAYSQWYDQDQQVLSGLLSSISEEVLQDVVDATTSKEAWDTLQRMFLSTTRARIVQIRVDLATTKKLDLSAADYFRKIKGLSSEMAAAGNALRDDEVIAYLLAGLGPDYDPFVTSMTTKREPLTLDEVYSHLASFEARQLRHQTEMQLNPTSSANFAGRGSQRIRGRGDRGRGRPP</sequence>
<proteinExistence type="predicted"/>
<dbReference type="EMBL" id="JACGWO010000011">
    <property type="protein sequence ID" value="KAK4415341.1"/>
    <property type="molecule type" value="Genomic_DNA"/>
</dbReference>
<dbReference type="AlphaFoldDB" id="A0AAE2CAV4"/>
<reference evidence="2" key="2">
    <citation type="journal article" date="2024" name="Plant">
        <title>Genomic evolution and insights into agronomic trait innovations of Sesamum species.</title>
        <authorList>
            <person name="Miao H."/>
            <person name="Wang L."/>
            <person name="Qu L."/>
            <person name="Liu H."/>
            <person name="Sun Y."/>
            <person name="Le M."/>
            <person name="Wang Q."/>
            <person name="Wei S."/>
            <person name="Zheng Y."/>
            <person name="Lin W."/>
            <person name="Duan Y."/>
            <person name="Cao H."/>
            <person name="Xiong S."/>
            <person name="Wang X."/>
            <person name="Wei L."/>
            <person name="Li C."/>
            <person name="Ma Q."/>
            <person name="Ju M."/>
            <person name="Zhao R."/>
            <person name="Li G."/>
            <person name="Mu C."/>
            <person name="Tian Q."/>
            <person name="Mei H."/>
            <person name="Zhang T."/>
            <person name="Gao T."/>
            <person name="Zhang H."/>
        </authorList>
    </citation>
    <scope>NUCLEOTIDE SEQUENCE</scope>
    <source>
        <strain evidence="2">3651</strain>
    </source>
</reference>
<protein>
    <recommendedName>
        <fullName evidence="4">Retrotransposon Copia-like N-terminal domain-containing protein</fullName>
    </recommendedName>
</protein>
<evidence type="ECO:0000313" key="2">
    <source>
        <dbReference type="EMBL" id="KAK4415341.1"/>
    </source>
</evidence>
<evidence type="ECO:0000256" key="1">
    <source>
        <dbReference type="SAM" id="MobiDB-lite"/>
    </source>
</evidence>
<name>A0AAE2CAV4_9LAMI</name>
<gene>
    <name evidence="2" type="ORF">Salat_2641500</name>
</gene>
<organism evidence="2 3">
    <name type="scientific">Sesamum alatum</name>
    <dbReference type="NCBI Taxonomy" id="300844"/>
    <lineage>
        <taxon>Eukaryota</taxon>
        <taxon>Viridiplantae</taxon>
        <taxon>Streptophyta</taxon>
        <taxon>Embryophyta</taxon>
        <taxon>Tracheophyta</taxon>
        <taxon>Spermatophyta</taxon>
        <taxon>Magnoliopsida</taxon>
        <taxon>eudicotyledons</taxon>
        <taxon>Gunneridae</taxon>
        <taxon>Pentapetalae</taxon>
        <taxon>asterids</taxon>
        <taxon>lamiids</taxon>
        <taxon>Lamiales</taxon>
        <taxon>Pedaliaceae</taxon>
        <taxon>Sesamum</taxon>
    </lineage>
</organism>
<evidence type="ECO:0000313" key="3">
    <source>
        <dbReference type="Proteomes" id="UP001293254"/>
    </source>
</evidence>
<dbReference type="PANTHER" id="PTHR47481:SF31">
    <property type="entry name" value="OS01G0873500 PROTEIN"/>
    <property type="match status" value="1"/>
</dbReference>
<evidence type="ECO:0008006" key="4">
    <source>
        <dbReference type="Google" id="ProtNLM"/>
    </source>
</evidence>
<accession>A0AAE2CAV4</accession>
<dbReference type="Pfam" id="PF14223">
    <property type="entry name" value="Retrotran_gag_2"/>
    <property type="match status" value="1"/>
</dbReference>
<keyword evidence="3" id="KW-1185">Reference proteome</keyword>
<dbReference type="Proteomes" id="UP001293254">
    <property type="component" value="Unassembled WGS sequence"/>
</dbReference>
<comment type="caution">
    <text evidence="2">The sequence shown here is derived from an EMBL/GenBank/DDBJ whole genome shotgun (WGS) entry which is preliminary data.</text>
</comment>
<feature type="compositionally biased region" description="Basic and acidic residues" evidence="1">
    <location>
        <begin position="255"/>
        <end position="265"/>
    </location>
</feature>
<dbReference type="PANTHER" id="PTHR47481">
    <property type="match status" value="1"/>
</dbReference>
<feature type="region of interest" description="Disordered" evidence="1">
    <location>
        <begin position="237"/>
        <end position="265"/>
    </location>
</feature>